<dbReference type="InterPro" id="IPR024652">
    <property type="entry name" value="Trichodiene_synth"/>
</dbReference>
<dbReference type="EMBL" id="KN823138">
    <property type="protein sequence ID" value="KIO21439.1"/>
    <property type="molecule type" value="Genomic_DNA"/>
</dbReference>
<accession>A0A0C3QB11</accession>
<keyword evidence="4" id="KW-1185">Reference proteome</keyword>
<sequence length="339" mass="38108">MISLYPQSLHTFGSAVLQTIGLAQPPTPQAANPTMGNSSPQDRVAEISIILHELLRGTGYQRPECPPDQELRSKVHAEVASWGLEPSRVLDKAVAAGIAMAETSYRRLTMPYRYYIALYTALVIYAEDISHHDPESIGLFSHRLVHGKSQPNTTVQQCAALCHNASELWQVVGSTAITTATMDFMNAVYLENTTRDMVISPKAKRYPWFFRNMTGIGVAYAHFLFPKDIASNPNTFIQMIPELNCFISWGNDVLSFYKEWLAGETDTYMMLMAASQGSDPIDILRETAQELIDTSQRLLAMAEGDEKLVQHLRDFMDGYFQFHLAAVYRYHLDDLGFKP</sequence>
<dbReference type="Gene3D" id="1.10.600.10">
    <property type="entry name" value="Farnesyl Diphosphate Synthase"/>
    <property type="match status" value="1"/>
</dbReference>
<organism evidence="3 4">
    <name type="scientific">Tulasnella calospora MUT 4182</name>
    <dbReference type="NCBI Taxonomy" id="1051891"/>
    <lineage>
        <taxon>Eukaryota</taxon>
        <taxon>Fungi</taxon>
        <taxon>Dikarya</taxon>
        <taxon>Basidiomycota</taxon>
        <taxon>Agaricomycotina</taxon>
        <taxon>Agaricomycetes</taxon>
        <taxon>Cantharellales</taxon>
        <taxon>Tulasnellaceae</taxon>
        <taxon>Tulasnella</taxon>
    </lineage>
</organism>
<dbReference type="OrthoDB" id="2998174at2759"/>
<evidence type="ECO:0008006" key="5">
    <source>
        <dbReference type="Google" id="ProtNLM"/>
    </source>
</evidence>
<dbReference type="Pfam" id="PF06330">
    <property type="entry name" value="TRI5"/>
    <property type="match status" value="1"/>
</dbReference>
<dbReference type="GO" id="GO:0016838">
    <property type="term" value="F:carbon-oxygen lyase activity, acting on phosphates"/>
    <property type="evidence" value="ECO:0007669"/>
    <property type="project" value="InterPro"/>
</dbReference>
<evidence type="ECO:0000256" key="2">
    <source>
        <dbReference type="ARBA" id="ARBA00023239"/>
    </source>
</evidence>
<evidence type="ECO:0000256" key="1">
    <source>
        <dbReference type="ARBA" id="ARBA00007946"/>
    </source>
</evidence>
<protein>
    <recommendedName>
        <fullName evidence="5">Terpene synthase</fullName>
    </recommendedName>
</protein>
<dbReference type="InterPro" id="IPR008949">
    <property type="entry name" value="Isoprenoid_synthase_dom_sf"/>
</dbReference>
<dbReference type="AlphaFoldDB" id="A0A0C3QB11"/>
<proteinExistence type="inferred from homology"/>
<name>A0A0C3QB11_9AGAM</name>
<dbReference type="SUPFAM" id="SSF48576">
    <property type="entry name" value="Terpenoid synthases"/>
    <property type="match status" value="1"/>
</dbReference>
<evidence type="ECO:0000313" key="4">
    <source>
        <dbReference type="Proteomes" id="UP000054248"/>
    </source>
</evidence>
<evidence type="ECO:0000313" key="3">
    <source>
        <dbReference type="EMBL" id="KIO21439.1"/>
    </source>
</evidence>
<keyword evidence="2" id="KW-0456">Lyase</keyword>
<gene>
    <name evidence="3" type="ORF">M407DRAFT_28960</name>
</gene>
<dbReference type="STRING" id="1051891.A0A0C3QB11"/>
<reference evidence="3 4" key="1">
    <citation type="submission" date="2014-04" db="EMBL/GenBank/DDBJ databases">
        <authorList>
            <consortium name="DOE Joint Genome Institute"/>
            <person name="Kuo A."/>
            <person name="Girlanda M."/>
            <person name="Perotto S."/>
            <person name="Kohler A."/>
            <person name="Nagy L.G."/>
            <person name="Floudas D."/>
            <person name="Copeland A."/>
            <person name="Barry K.W."/>
            <person name="Cichocki N."/>
            <person name="Veneault-Fourrey C."/>
            <person name="LaButti K."/>
            <person name="Lindquist E.A."/>
            <person name="Lipzen A."/>
            <person name="Lundell T."/>
            <person name="Morin E."/>
            <person name="Murat C."/>
            <person name="Sun H."/>
            <person name="Tunlid A."/>
            <person name="Henrissat B."/>
            <person name="Grigoriev I.V."/>
            <person name="Hibbett D.S."/>
            <person name="Martin F."/>
            <person name="Nordberg H.P."/>
            <person name="Cantor M.N."/>
            <person name="Hua S.X."/>
        </authorList>
    </citation>
    <scope>NUCLEOTIDE SEQUENCE [LARGE SCALE GENOMIC DNA]</scope>
    <source>
        <strain evidence="3 4">MUT 4182</strain>
    </source>
</reference>
<reference evidence="4" key="2">
    <citation type="submission" date="2015-01" db="EMBL/GenBank/DDBJ databases">
        <title>Evolutionary Origins and Diversification of the Mycorrhizal Mutualists.</title>
        <authorList>
            <consortium name="DOE Joint Genome Institute"/>
            <consortium name="Mycorrhizal Genomics Consortium"/>
            <person name="Kohler A."/>
            <person name="Kuo A."/>
            <person name="Nagy L.G."/>
            <person name="Floudas D."/>
            <person name="Copeland A."/>
            <person name="Barry K.W."/>
            <person name="Cichocki N."/>
            <person name="Veneault-Fourrey C."/>
            <person name="LaButti K."/>
            <person name="Lindquist E.A."/>
            <person name="Lipzen A."/>
            <person name="Lundell T."/>
            <person name="Morin E."/>
            <person name="Murat C."/>
            <person name="Riley R."/>
            <person name="Ohm R."/>
            <person name="Sun H."/>
            <person name="Tunlid A."/>
            <person name="Henrissat B."/>
            <person name="Grigoriev I.V."/>
            <person name="Hibbett D.S."/>
            <person name="Martin F."/>
        </authorList>
    </citation>
    <scope>NUCLEOTIDE SEQUENCE [LARGE SCALE GENOMIC DNA]</scope>
    <source>
        <strain evidence="4">MUT 4182</strain>
    </source>
</reference>
<comment type="similarity">
    <text evidence="1">Belongs to the trichodiene synthase family.</text>
</comment>
<dbReference type="Proteomes" id="UP000054248">
    <property type="component" value="Unassembled WGS sequence"/>
</dbReference>
<dbReference type="HOGENOM" id="CLU_052212_0_2_1"/>